<feature type="region of interest" description="Disordered" evidence="1">
    <location>
        <begin position="12"/>
        <end position="38"/>
    </location>
</feature>
<evidence type="ECO:0000313" key="3">
    <source>
        <dbReference type="Proteomes" id="UP000008783"/>
    </source>
</evidence>
<name>E3K0R1_PUCGT</name>
<dbReference type="VEuPathDB" id="FungiDB:PGTG_03842"/>
<dbReference type="KEGG" id="pgr:PGTG_03842"/>
<reference evidence="3" key="2">
    <citation type="journal article" date="2011" name="Proc. Natl. Acad. Sci. U.S.A.">
        <title>Obligate biotrophy features unraveled by the genomic analysis of rust fungi.</title>
        <authorList>
            <person name="Duplessis S."/>
            <person name="Cuomo C.A."/>
            <person name="Lin Y.-C."/>
            <person name="Aerts A."/>
            <person name="Tisserant E."/>
            <person name="Veneault-Fourrey C."/>
            <person name="Joly D.L."/>
            <person name="Hacquard S."/>
            <person name="Amselem J."/>
            <person name="Cantarel B.L."/>
            <person name="Chiu R."/>
            <person name="Coutinho P.M."/>
            <person name="Feau N."/>
            <person name="Field M."/>
            <person name="Frey P."/>
            <person name="Gelhaye E."/>
            <person name="Goldberg J."/>
            <person name="Grabherr M.G."/>
            <person name="Kodira C.D."/>
            <person name="Kohler A."/>
            <person name="Kuees U."/>
            <person name="Lindquist E.A."/>
            <person name="Lucas S.M."/>
            <person name="Mago R."/>
            <person name="Mauceli E."/>
            <person name="Morin E."/>
            <person name="Murat C."/>
            <person name="Pangilinan J.L."/>
            <person name="Park R."/>
            <person name="Pearson M."/>
            <person name="Quesneville H."/>
            <person name="Rouhier N."/>
            <person name="Sakthikumar S."/>
            <person name="Salamov A.A."/>
            <person name="Schmutz J."/>
            <person name="Selles B."/>
            <person name="Shapiro H."/>
            <person name="Tanguay P."/>
            <person name="Tuskan G.A."/>
            <person name="Henrissat B."/>
            <person name="Van de Peer Y."/>
            <person name="Rouze P."/>
            <person name="Ellis J.G."/>
            <person name="Dodds P.N."/>
            <person name="Schein J.E."/>
            <person name="Zhong S."/>
            <person name="Hamelin R.C."/>
            <person name="Grigoriev I.V."/>
            <person name="Szabo L.J."/>
            <person name="Martin F."/>
        </authorList>
    </citation>
    <scope>NUCLEOTIDE SEQUENCE [LARGE SCALE GENOMIC DNA]</scope>
    <source>
        <strain evidence="3">CRL 75-36-700-3 / race SCCL</strain>
    </source>
</reference>
<dbReference type="RefSeq" id="XP_003322305.2">
    <property type="nucleotide sequence ID" value="XM_003322257.2"/>
</dbReference>
<organism evidence="2 3">
    <name type="scientific">Puccinia graminis f. sp. tritici (strain CRL 75-36-700-3 / race SCCL)</name>
    <name type="common">Black stem rust fungus</name>
    <dbReference type="NCBI Taxonomy" id="418459"/>
    <lineage>
        <taxon>Eukaryota</taxon>
        <taxon>Fungi</taxon>
        <taxon>Dikarya</taxon>
        <taxon>Basidiomycota</taxon>
        <taxon>Pucciniomycotina</taxon>
        <taxon>Pucciniomycetes</taxon>
        <taxon>Pucciniales</taxon>
        <taxon>Pucciniaceae</taxon>
        <taxon>Puccinia</taxon>
    </lineage>
</organism>
<dbReference type="Proteomes" id="UP000008783">
    <property type="component" value="Unassembled WGS sequence"/>
</dbReference>
<keyword evidence="3" id="KW-1185">Reference proteome</keyword>
<evidence type="ECO:0000256" key="1">
    <source>
        <dbReference type="SAM" id="MobiDB-lite"/>
    </source>
</evidence>
<dbReference type="AlphaFoldDB" id="E3K0R1"/>
<evidence type="ECO:0000313" key="2">
    <source>
        <dbReference type="EMBL" id="EFP77886.2"/>
    </source>
</evidence>
<sequence length="60" mass="6412">MLMAQMAPEVMIAPSHKKDPALKRTTAPGKTPLGLMRGSETSPVANIILVLVLPTTQDSR</sequence>
<reference key="1">
    <citation type="submission" date="2007-01" db="EMBL/GenBank/DDBJ databases">
        <title>The Genome Sequence of Puccinia graminis f. sp. tritici Strain CRL 75-36-700-3.</title>
        <authorList>
            <consortium name="The Broad Institute Genome Sequencing Platform"/>
            <person name="Birren B."/>
            <person name="Lander E."/>
            <person name="Galagan J."/>
            <person name="Nusbaum C."/>
            <person name="Devon K."/>
            <person name="Cuomo C."/>
            <person name="Jaffe D."/>
            <person name="Butler J."/>
            <person name="Alvarez P."/>
            <person name="Gnerre S."/>
            <person name="Grabherr M."/>
            <person name="Mauceli E."/>
            <person name="Brockman W."/>
            <person name="Young S."/>
            <person name="LaButti K."/>
            <person name="Sykes S."/>
            <person name="DeCaprio D."/>
            <person name="Crawford M."/>
            <person name="Koehrsen M."/>
            <person name="Engels R."/>
            <person name="Montgomery P."/>
            <person name="Pearson M."/>
            <person name="Howarth C."/>
            <person name="Larson L."/>
            <person name="White J."/>
            <person name="Zeng Q."/>
            <person name="Kodira C."/>
            <person name="Yandava C."/>
            <person name="Alvarado L."/>
            <person name="O'Leary S."/>
            <person name="Szabo L."/>
            <person name="Dean R."/>
            <person name="Schein J."/>
        </authorList>
    </citation>
    <scope>NUCLEOTIDE SEQUENCE</scope>
    <source>
        <strain>CRL 75-36-700-3</strain>
    </source>
</reference>
<dbReference type="GeneID" id="10540872"/>
<protein>
    <submittedName>
        <fullName evidence="2">Uncharacterized protein</fullName>
    </submittedName>
</protein>
<proteinExistence type="predicted"/>
<accession>E3K0R1</accession>
<dbReference type="EMBL" id="DS178268">
    <property type="protein sequence ID" value="EFP77886.2"/>
    <property type="molecule type" value="Genomic_DNA"/>
</dbReference>
<dbReference type="InParanoid" id="E3K0R1"/>
<dbReference type="HOGENOM" id="CLU_2942864_0_0_1"/>
<gene>
    <name evidence="2" type="ORF">PGTG_03842</name>
</gene>